<protein>
    <recommendedName>
        <fullName evidence="4">Transmembrane protein</fullName>
    </recommendedName>
</protein>
<keyword evidence="3" id="KW-1185">Reference proteome</keyword>
<feature type="transmembrane region" description="Helical" evidence="1">
    <location>
        <begin position="111"/>
        <end position="132"/>
    </location>
</feature>
<dbReference type="Proteomes" id="UP000703269">
    <property type="component" value="Unassembled WGS sequence"/>
</dbReference>
<gene>
    <name evidence="2" type="ORF">PsYK624_052110</name>
</gene>
<dbReference type="OrthoDB" id="2803205at2759"/>
<feature type="transmembrane region" description="Helical" evidence="1">
    <location>
        <begin position="68"/>
        <end position="90"/>
    </location>
</feature>
<evidence type="ECO:0000313" key="2">
    <source>
        <dbReference type="EMBL" id="GJE89117.1"/>
    </source>
</evidence>
<name>A0A9P3G6U1_9APHY</name>
<evidence type="ECO:0000256" key="1">
    <source>
        <dbReference type="SAM" id="Phobius"/>
    </source>
</evidence>
<evidence type="ECO:0008006" key="4">
    <source>
        <dbReference type="Google" id="ProtNLM"/>
    </source>
</evidence>
<feature type="transmembrane region" description="Helical" evidence="1">
    <location>
        <begin position="21"/>
        <end position="48"/>
    </location>
</feature>
<accession>A0A9P3G6U1</accession>
<proteinExistence type="predicted"/>
<keyword evidence="1" id="KW-1133">Transmembrane helix</keyword>
<organism evidence="2 3">
    <name type="scientific">Phanerochaete sordida</name>
    <dbReference type="NCBI Taxonomy" id="48140"/>
    <lineage>
        <taxon>Eukaryota</taxon>
        <taxon>Fungi</taxon>
        <taxon>Dikarya</taxon>
        <taxon>Basidiomycota</taxon>
        <taxon>Agaricomycotina</taxon>
        <taxon>Agaricomycetes</taxon>
        <taxon>Polyporales</taxon>
        <taxon>Phanerochaetaceae</taxon>
        <taxon>Phanerochaete</taxon>
    </lineage>
</organism>
<keyword evidence="1" id="KW-0472">Membrane</keyword>
<sequence>MAIIFSSENIMLRAMTLWRGNLWATLVLVAMALGHWAAGITVFLVPVVDAWLKYSDTCEIVSGAGGPVPFYVYTMVFDLTILGFTLCGLLRIREASSSPLWSHLLKQGFGYFVITFVVNVLTLAFAVMQLNVYVGDIFSAPGATISVICSCRAVVSLLHMNEDIGSAAIHHTNTDEVKTRSRALSTNIMLTMSLTSNEIQSVVLRSPARATFRARSSPADEASCSGTSASVVRGIDVRIIPVSHQRAVSDSLV</sequence>
<comment type="caution">
    <text evidence="2">The sequence shown here is derived from an EMBL/GenBank/DDBJ whole genome shotgun (WGS) entry which is preliminary data.</text>
</comment>
<keyword evidence="1" id="KW-0812">Transmembrane</keyword>
<dbReference type="AlphaFoldDB" id="A0A9P3G6U1"/>
<dbReference type="EMBL" id="BPQB01000011">
    <property type="protein sequence ID" value="GJE89117.1"/>
    <property type="molecule type" value="Genomic_DNA"/>
</dbReference>
<reference evidence="2 3" key="1">
    <citation type="submission" date="2021-08" db="EMBL/GenBank/DDBJ databases">
        <title>Draft Genome Sequence of Phanerochaete sordida strain YK-624.</title>
        <authorList>
            <person name="Mori T."/>
            <person name="Dohra H."/>
            <person name="Suzuki T."/>
            <person name="Kawagishi H."/>
            <person name="Hirai H."/>
        </authorList>
    </citation>
    <scope>NUCLEOTIDE SEQUENCE [LARGE SCALE GENOMIC DNA]</scope>
    <source>
        <strain evidence="2 3">YK-624</strain>
    </source>
</reference>
<evidence type="ECO:0000313" key="3">
    <source>
        <dbReference type="Proteomes" id="UP000703269"/>
    </source>
</evidence>